<gene>
    <name evidence="1" type="ORF">ACFYXQ_17410</name>
</gene>
<evidence type="ECO:0000313" key="2">
    <source>
        <dbReference type="Proteomes" id="UP001601992"/>
    </source>
</evidence>
<evidence type="ECO:0008006" key="3">
    <source>
        <dbReference type="Google" id="ProtNLM"/>
    </source>
</evidence>
<dbReference type="Proteomes" id="UP001601992">
    <property type="component" value="Unassembled WGS sequence"/>
</dbReference>
<proteinExistence type="predicted"/>
<reference evidence="1 2" key="1">
    <citation type="submission" date="2024-10" db="EMBL/GenBank/DDBJ databases">
        <title>The Natural Products Discovery Center: Release of the First 8490 Sequenced Strains for Exploring Actinobacteria Biosynthetic Diversity.</title>
        <authorList>
            <person name="Kalkreuter E."/>
            <person name="Kautsar S.A."/>
            <person name="Yang D."/>
            <person name="Bader C.D."/>
            <person name="Teijaro C.N."/>
            <person name="Fluegel L."/>
            <person name="Davis C.M."/>
            <person name="Simpson J.R."/>
            <person name="Lauterbach L."/>
            <person name="Steele A.D."/>
            <person name="Gui C."/>
            <person name="Meng S."/>
            <person name="Li G."/>
            <person name="Viehrig K."/>
            <person name="Ye F."/>
            <person name="Su P."/>
            <person name="Kiefer A.F."/>
            <person name="Nichols A."/>
            <person name="Cepeda A.J."/>
            <person name="Yan W."/>
            <person name="Fan B."/>
            <person name="Jiang Y."/>
            <person name="Adhikari A."/>
            <person name="Zheng C.-J."/>
            <person name="Schuster L."/>
            <person name="Cowan T.M."/>
            <person name="Smanski M.J."/>
            <person name="Chevrette M.G."/>
            <person name="De Carvalho L.P.S."/>
            <person name="Shen B."/>
        </authorList>
    </citation>
    <scope>NUCLEOTIDE SEQUENCE [LARGE SCALE GENOMIC DNA]</scope>
    <source>
        <strain evidence="1 2">NPDC002593</strain>
    </source>
</reference>
<name>A0ABW6RZU6_9NOCA</name>
<dbReference type="RefSeq" id="WP_387404259.1">
    <property type="nucleotide sequence ID" value="NZ_JBIAQY010000005.1"/>
</dbReference>
<keyword evidence="2" id="KW-1185">Reference proteome</keyword>
<evidence type="ECO:0000313" key="1">
    <source>
        <dbReference type="EMBL" id="MFF3569550.1"/>
    </source>
</evidence>
<accession>A0ABW6RZU6</accession>
<organism evidence="1 2">
    <name type="scientific">Nocardia jiangxiensis</name>
    <dbReference type="NCBI Taxonomy" id="282685"/>
    <lineage>
        <taxon>Bacteria</taxon>
        <taxon>Bacillati</taxon>
        <taxon>Actinomycetota</taxon>
        <taxon>Actinomycetes</taxon>
        <taxon>Mycobacteriales</taxon>
        <taxon>Nocardiaceae</taxon>
        <taxon>Nocardia</taxon>
    </lineage>
</organism>
<dbReference type="EMBL" id="JBIAQY010000005">
    <property type="protein sequence ID" value="MFF3569550.1"/>
    <property type="molecule type" value="Genomic_DNA"/>
</dbReference>
<comment type="caution">
    <text evidence="1">The sequence shown here is derived from an EMBL/GenBank/DDBJ whole genome shotgun (WGS) entry which is preliminary data.</text>
</comment>
<protein>
    <recommendedName>
        <fullName evidence="3">Excreted virulence factor EspC, type VII ESX diderm</fullName>
    </recommendedName>
</protein>
<sequence length="129" mass="13947">MADSEFDGLTKAAKANYIRLEPHAAEDCAKLCGELITELDSAINSATQLAAVQGFGNIANAIEIAQRYNDRATNGDSSLQHALTKHRDVVSDMMETFIASGRAYLTNENASAADLSKYDSTVNDYRPKS</sequence>